<dbReference type="PRINTS" id="PR00385">
    <property type="entry name" value="P450"/>
</dbReference>
<evidence type="ECO:0000256" key="5">
    <source>
        <dbReference type="ARBA" id="ARBA00023002"/>
    </source>
</evidence>
<keyword evidence="4 9" id="KW-0479">Metal-binding</keyword>
<dbReference type="InterPro" id="IPR017972">
    <property type="entry name" value="Cyt_P450_CS"/>
</dbReference>
<dbReference type="PRINTS" id="PR00465">
    <property type="entry name" value="EP450IV"/>
</dbReference>
<keyword evidence="11" id="KW-0812">Transmembrane</keyword>
<comment type="cofactor">
    <cofactor evidence="9">
        <name>heme</name>
        <dbReference type="ChEBI" id="CHEBI:30413"/>
    </cofactor>
</comment>
<feature type="transmembrane region" description="Helical" evidence="11">
    <location>
        <begin position="475"/>
        <end position="498"/>
    </location>
</feature>
<gene>
    <name evidence="12" type="ORF">RDWZM_008661</name>
</gene>
<reference evidence="12" key="1">
    <citation type="submission" date="2022-12" db="EMBL/GenBank/DDBJ databases">
        <title>Genome assemblies of Blomia tropicalis.</title>
        <authorList>
            <person name="Cui Y."/>
        </authorList>
    </citation>
    <scope>NUCLEOTIDE SEQUENCE</scope>
    <source>
        <tissue evidence="12">Adult mites</tissue>
    </source>
</reference>
<evidence type="ECO:0000256" key="10">
    <source>
        <dbReference type="RuleBase" id="RU000461"/>
    </source>
</evidence>
<dbReference type="GO" id="GO:0005789">
    <property type="term" value="C:endoplasmic reticulum membrane"/>
    <property type="evidence" value="ECO:0007669"/>
    <property type="project" value="UniProtKB-SubCell"/>
</dbReference>
<evidence type="ECO:0000256" key="2">
    <source>
        <dbReference type="ARBA" id="ARBA00010617"/>
    </source>
</evidence>
<dbReference type="Proteomes" id="UP001142055">
    <property type="component" value="Chromosome 3"/>
</dbReference>
<protein>
    <submittedName>
        <fullName evidence="12">Uncharacterized protein</fullName>
    </submittedName>
</protein>
<feature type="transmembrane region" description="Helical" evidence="11">
    <location>
        <begin position="98"/>
        <end position="117"/>
    </location>
</feature>
<dbReference type="InterPro" id="IPR036396">
    <property type="entry name" value="Cyt_P450_sf"/>
</dbReference>
<feature type="transmembrane region" description="Helical" evidence="11">
    <location>
        <begin position="123"/>
        <end position="143"/>
    </location>
</feature>
<keyword evidence="5 10" id="KW-0560">Oxidoreductase</keyword>
<dbReference type="PANTHER" id="PTHR24302">
    <property type="entry name" value="CYTOCHROME P450 FAMILY 3"/>
    <property type="match status" value="1"/>
</dbReference>
<keyword evidence="11" id="KW-1133">Transmembrane helix</keyword>
<dbReference type="GO" id="GO:0008395">
    <property type="term" value="F:steroid hydroxylase activity"/>
    <property type="evidence" value="ECO:0007669"/>
    <property type="project" value="TreeGrafter"/>
</dbReference>
<keyword evidence="3 9" id="KW-0349">Heme</keyword>
<proteinExistence type="inferred from homology"/>
<comment type="similarity">
    <text evidence="2 10">Belongs to the cytochrome P450 family.</text>
</comment>
<dbReference type="PANTHER" id="PTHR24302:SF15">
    <property type="entry name" value="FATTY-ACID PEROXYGENASE"/>
    <property type="match status" value="1"/>
</dbReference>
<feature type="binding site" description="axial binding residue" evidence="9">
    <location>
        <position position="629"/>
    </location>
    <ligand>
        <name>heme</name>
        <dbReference type="ChEBI" id="CHEBI:30413"/>
    </ligand>
    <ligandPart>
        <name>Fe</name>
        <dbReference type="ChEBI" id="CHEBI:18248"/>
    </ligandPart>
</feature>
<keyword evidence="11" id="KW-0472">Membrane</keyword>
<dbReference type="SUPFAM" id="SSF48264">
    <property type="entry name" value="Cytochrome P450"/>
    <property type="match status" value="1"/>
</dbReference>
<evidence type="ECO:0000256" key="8">
    <source>
        <dbReference type="ARBA" id="ARBA00043906"/>
    </source>
</evidence>
<dbReference type="Pfam" id="PF00067">
    <property type="entry name" value="p450"/>
    <property type="match status" value="1"/>
</dbReference>
<dbReference type="InterPro" id="IPR001128">
    <property type="entry name" value="Cyt_P450"/>
</dbReference>
<evidence type="ECO:0000256" key="7">
    <source>
        <dbReference type="ARBA" id="ARBA00023033"/>
    </source>
</evidence>
<evidence type="ECO:0000256" key="4">
    <source>
        <dbReference type="ARBA" id="ARBA00022723"/>
    </source>
</evidence>
<evidence type="ECO:0000256" key="3">
    <source>
        <dbReference type="ARBA" id="ARBA00022617"/>
    </source>
</evidence>
<keyword evidence="7 10" id="KW-0503">Monooxygenase</keyword>
<evidence type="ECO:0000313" key="12">
    <source>
        <dbReference type="EMBL" id="KAJ6217504.1"/>
    </source>
</evidence>
<evidence type="ECO:0000256" key="1">
    <source>
        <dbReference type="ARBA" id="ARBA00003690"/>
    </source>
</evidence>
<dbReference type="InterPro" id="IPR002403">
    <property type="entry name" value="Cyt_P450_E_grp-IV"/>
</dbReference>
<dbReference type="EMBL" id="JAPWDV010000003">
    <property type="protein sequence ID" value="KAJ6217504.1"/>
    <property type="molecule type" value="Genomic_DNA"/>
</dbReference>
<dbReference type="GO" id="GO:0005506">
    <property type="term" value="F:iron ion binding"/>
    <property type="evidence" value="ECO:0007669"/>
    <property type="project" value="InterPro"/>
</dbReference>
<dbReference type="AlphaFoldDB" id="A0A9Q0M240"/>
<comment type="function">
    <text evidence="1">May be involved in the metabolism of insect hormones and in the breakdown of synthetic insecticides.</text>
</comment>
<dbReference type="Gene3D" id="1.10.630.10">
    <property type="entry name" value="Cytochrome P450"/>
    <property type="match status" value="1"/>
</dbReference>
<dbReference type="GO" id="GO:0016705">
    <property type="term" value="F:oxidoreductase activity, acting on paired donors, with incorporation or reduction of molecular oxygen"/>
    <property type="evidence" value="ECO:0007669"/>
    <property type="project" value="InterPro"/>
</dbReference>
<evidence type="ECO:0000256" key="6">
    <source>
        <dbReference type="ARBA" id="ARBA00023004"/>
    </source>
</evidence>
<accession>A0A9Q0M240</accession>
<dbReference type="OrthoDB" id="1844152at2759"/>
<keyword evidence="13" id="KW-1185">Reference proteome</keyword>
<name>A0A9Q0M240_BLOTA</name>
<dbReference type="GO" id="GO:0020037">
    <property type="term" value="F:heme binding"/>
    <property type="evidence" value="ECO:0007669"/>
    <property type="project" value="InterPro"/>
</dbReference>
<comment type="caution">
    <text evidence="12">The sequence shown here is derived from an EMBL/GenBank/DDBJ whole genome shotgun (WGS) entry which is preliminary data.</text>
</comment>
<keyword evidence="6 9" id="KW-0408">Iron</keyword>
<comment type="function">
    <text evidence="8">Cytochromes P450 are a group of heme-thiolate monooxygenases. They oxidize a variety of structurally unrelated compounds, including steroids, fatty acids, and xenobiotics.</text>
</comment>
<evidence type="ECO:0000313" key="13">
    <source>
        <dbReference type="Proteomes" id="UP001142055"/>
    </source>
</evidence>
<evidence type="ECO:0000256" key="9">
    <source>
        <dbReference type="PIRSR" id="PIRSR602403-1"/>
    </source>
</evidence>
<dbReference type="PROSITE" id="PS00086">
    <property type="entry name" value="CYTOCHROME_P450"/>
    <property type="match status" value="1"/>
</dbReference>
<organism evidence="12 13">
    <name type="scientific">Blomia tropicalis</name>
    <name type="common">Mite</name>
    <dbReference type="NCBI Taxonomy" id="40697"/>
    <lineage>
        <taxon>Eukaryota</taxon>
        <taxon>Metazoa</taxon>
        <taxon>Ecdysozoa</taxon>
        <taxon>Arthropoda</taxon>
        <taxon>Chelicerata</taxon>
        <taxon>Arachnida</taxon>
        <taxon>Acari</taxon>
        <taxon>Acariformes</taxon>
        <taxon>Sarcoptiformes</taxon>
        <taxon>Astigmata</taxon>
        <taxon>Glycyphagoidea</taxon>
        <taxon>Echimyopodidae</taxon>
        <taxon>Blomia</taxon>
    </lineage>
</organism>
<dbReference type="InterPro" id="IPR050705">
    <property type="entry name" value="Cytochrome_P450_3A"/>
</dbReference>
<evidence type="ECO:0000256" key="11">
    <source>
        <dbReference type="SAM" id="Phobius"/>
    </source>
</evidence>
<sequence>MDVCFKADNLQSIIFPTFYQFPVCKWNKLTHVNPQILVRNQPELTCLLYDSEPFCTIPSVDNFDNNTIFSFNDQQRQILWSLNRLQIVFHLFQSAVNVLIKLFILFLTTLSTLIIQLLNNIFINHKTEIFVLFVIIVLLAELVRRRMIYWFKLNIPFESLNSCLRQYYQLNPIPIDDVDRVGKFGKIFGSFKLIKPLLCVADHRLADQILNIQSDHFAIQNTWHVEGRLLTESIFSNNSPADIHRWKRKKAILLSSFMSRKIRLLKPTIDKLVVELCQYLRLKVNRKQSHWTPKLDDLLFPWLTYSMLLLIFDIDVPKYHVFLEQYSMKSNLLDATKRFIAINQWLSQSLLATIFPRLVHLTPLYLMSRPSRDQIKKVIDDAINYRIDNGLLGLSEYGSKRSSKKCVKFRDQVYNSLIMDGKTESSSNNKVDQKSAQRTKLNELTFIDIILNYEIEPEDKLEGNELSRTEMLDNLMAFFTVSVSTLNHTIAFVLYYLACYSNEQSKVRQEMIDYIGTRDNVNWEHLRNLKYMDAFINEVLRLHSPIERIEREVTKQIRLECDNKEYILKPGMLCTILIDAIHRDSDLYPEPNNFNPSRFYNSDMDQSLKNETSMNGAKFIPFGLGSRTCIGLKFAMFYIKHLIANLLFDFELQTKQKVTTHMKRAMSKHIANTRICFVRRVE</sequence>